<dbReference type="PANTHER" id="PTHR10666">
    <property type="entry name" value="UBIQUITIN"/>
    <property type="match status" value="1"/>
</dbReference>
<dbReference type="InterPro" id="IPR019956">
    <property type="entry name" value="Ubiquitin_dom"/>
</dbReference>
<dbReference type="PRINTS" id="PR00348">
    <property type="entry name" value="UBIQUITIN"/>
</dbReference>
<dbReference type="CDD" id="cd17039">
    <property type="entry name" value="Ubl_ubiquitin_like"/>
    <property type="match status" value="1"/>
</dbReference>
<name>A0A914DWG8_9BILA</name>
<dbReference type="SUPFAM" id="SSF54236">
    <property type="entry name" value="Ubiquitin-like"/>
    <property type="match status" value="1"/>
</dbReference>
<accession>A0A914DWG8</accession>
<keyword evidence="2" id="KW-1185">Reference proteome</keyword>
<dbReference type="InterPro" id="IPR000626">
    <property type="entry name" value="Ubiquitin-like_dom"/>
</dbReference>
<dbReference type="AlphaFoldDB" id="A0A914DWG8"/>
<protein>
    <submittedName>
        <fullName evidence="3">Ubiquitin-like domain-containing protein</fullName>
    </submittedName>
</protein>
<dbReference type="Proteomes" id="UP000887540">
    <property type="component" value="Unplaced"/>
</dbReference>
<proteinExistence type="predicted"/>
<evidence type="ECO:0000313" key="3">
    <source>
        <dbReference type="WBParaSite" id="ACRNAN_scaffold4139.g19867.t1"/>
    </source>
</evidence>
<organism evidence="2 3">
    <name type="scientific">Acrobeloides nanus</name>
    <dbReference type="NCBI Taxonomy" id="290746"/>
    <lineage>
        <taxon>Eukaryota</taxon>
        <taxon>Metazoa</taxon>
        <taxon>Ecdysozoa</taxon>
        <taxon>Nematoda</taxon>
        <taxon>Chromadorea</taxon>
        <taxon>Rhabditida</taxon>
        <taxon>Tylenchina</taxon>
        <taxon>Cephalobomorpha</taxon>
        <taxon>Cephaloboidea</taxon>
        <taxon>Cephalobidae</taxon>
        <taxon>Acrobeloides</taxon>
    </lineage>
</organism>
<reference evidence="3" key="1">
    <citation type="submission" date="2022-11" db="UniProtKB">
        <authorList>
            <consortium name="WormBaseParasite"/>
        </authorList>
    </citation>
    <scope>IDENTIFICATION</scope>
</reference>
<dbReference type="InterPro" id="IPR050158">
    <property type="entry name" value="Ubiquitin_ubiquitin-like"/>
</dbReference>
<evidence type="ECO:0000259" key="1">
    <source>
        <dbReference type="PROSITE" id="PS50053"/>
    </source>
</evidence>
<dbReference type="Gene3D" id="3.10.20.90">
    <property type="entry name" value="Phosphatidylinositol 3-kinase Catalytic Subunit, Chain A, domain 1"/>
    <property type="match status" value="1"/>
</dbReference>
<dbReference type="InterPro" id="IPR029071">
    <property type="entry name" value="Ubiquitin-like_domsf"/>
</dbReference>
<evidence type="ECO:0000313" key="2">
    <source>
        <dbReference type="Proteomes" id="UP000887540"/>
    </source>
</evidence>
<dbReference type="PROSITE" id="PS50053">
    <property type="entry name" value="UBIQUITIN_2"/>
    <property type="match status" value="1"/>
</dbReference>
<feature type="domain" description="Ubiquitin-like" evidence="1">
    <location>
        <begin position="16"/>
        <end position="92"/>
    </location>
</feature>
<dbReference type="SMART" id="SM00213">
    <property type="entry name" value="UBQ"/>
    <property type="match status" value="1"/>
</dbReference>
<dbReference type="WBParaSite" id="ACRNAN_scaffold4139.g19867.t1">
    <property type="protein sequence ID" value="ACRNAN_scaffold4139.g19867.t1"/>
    <property type="gene ID" value="ACRNAN_scaffold4139.g19867"/>
</dbReference>
<dbReference type="Pfam" id="PF00240">
    <property type="entry name" value="ubiquitin"/>
    <property type="match status" value="1"/>
</dbReference>
<sequence>MYRLTVVETTTRVQGLEIFINQMDGKKIKISPVMPSTTIGEIKQTFSEHANIPVSEIRLMYLGKMLADNKTLSECRITNQSVLHFLRRQHGGWA</sequence>